<dbReference type="EMBL" id="CAJOBI010174469">
    <property type="protein sequence ID" value="CAF4902058.1"/>
    <property type="molecule type" value="Genomic_DNA"/>
</dbReference>
<dbReference type="InterPro" id="IPR013785">
    <property type="entry name" value="Aldolase_TIM"/>
</dbReference>
<dbReference type="InterPro" id="IPR003379">
    <property type="entry name" value="Carboxylase_cons_dom"/>
</dbReference>
<gene>
    <name evidence="2" type="ORF">SMN809_LOCUS51797</name>
</gene>
<dbReference type="PANTHER" id="PTHR43778:SF2">
    <property type="entry name" value="PYRUVATE CARBOXYLASE, MITOCHONDRIAL"/>
    <property type="match status" value="1"/>
</dbReference>
<evidence type="ECO:0000313" key="2">
    <source>
        <dbReference type="EMBL" id="CAF4902058.1"/>
    </source>
</evidence>
<dbReference type="Proteomes" id="UP000676336">
    <property type="component" value="Unassembled WGS sequence"/>
</dbReference>
<proteinExistence type="predicted"/>
<dbReference type="AlphaFoldDB" id="A0A8S3C924"/>
<protein>
    <recommendedName>
        <fullName evidence="1">Carboxylase conserved domain-containing protein</fullName>
    </recommendedName>
</protein>
<dbReference type="GO" id="GO:0004736">
    <property type="term" value="F:pyruvate carboxylase activity"/>
    <property type="evidence" value="ECO:0007669"/>
    <property type="project" value="TreeGrafter"/>
</dbReference>
<name>A0A8S3C924_9BILA</name>
<feature type="non-terminal residue" evidence="2">
    <location>
        <position position="1"/>
    </location>
</feature>
<dbReference type="Pfam" id="PF02436">
    <property type="entry name" value="PYC_OADA"/>
    <property type="match status" value="1"/>
</dbReference>
<dbReference type="Gene3D" id="3.20.20.70">
    <property type="entry name" value="Aldolase class I"/>
    <property type="match status" value="1"/>
</dbReference>
<dbReference type="PANTHER" id="PTHR43778">
    <property type="entry name" value="PYRUVATE CARBOXYLASE"/>
    <property type="match status" value="1"/>
</dbReference>
<accession>A0A8S3C924</accession>
<dbReference type="GO" id="GO:0005737">
    <property type="term" value="C:cytoplasm"/>
    <property type="evidence" value="ECO:0007669"/>
    <property type="project" value="TreeGrafter"/>
</dbReference>
<comment type="caution">
    <text evidence="2">The sequence shown here is derived from an EMBL/GenBank/DDBJ whole genome shotgun (WGS) entry which is preliminary data.</text>
</comment>
<dbReference type="SUPFAM" id="SSF89000">
    <property type="entry name" value="post-HMGL domain-like"/>
    <property type="match status" value="1"/>
</dbReference>
<evidence type="ECO:0000259" key="1">
    <source>
        <dbReference type="Pfam" id="PF02436"/>
    </source>
</evidence>
<feature type="domain" description="Carboxylase conserved" evidence="1">
    <location>
        <begin position="2"/>
        <end position="78"/>
    </location>
</feature>
<sequence>KKIDGRPGADSKSLDFDKIEEELKNKFGDDIIRKCDVISYVMFPKVLEEYIDFKKQYGPVDLYPTRIFFVGPELNEMIE</sequence>
<dbReference type="InterPro" id="IPR055268">
    <property type="entry name" value="PCB-like"/>
</dbReference>
<evidence type="ECO:0000313" key="3">
    <source>
        <dbReference type="Proteomes" id="UP000676336"/>
    </source>
</evidence>
<organism evidence="2 3">
    <name type="scientific">Rotaria magnacalcarata</name>
    <dbReference type="NCBI Taxonomy" id="392030"/>
    <lineage>
        <taxon>Eukaryota</taxon>
        <taxon>Metazoa</taxon>
        <taxon>Spiralia</taxon>
        <taxon>Gnathifera</taxon>
        <taxon>Rotifera</taxon>
        <taxon>Eurotatoria</taxon>
        <taxon>Bdelloidea</taxon>
        <taxon>Philodinida</taxon>
        <taxon>Philodinidae</taxon>
        <taxon>Rotaria</taxon>
    </lineage>
</organism>
<reference evidence="2" key="1">
    <citation type="submission" date="2021-02" db="EMBL/GenBank/DDBJ databases">
        <authorList>
            <person name="Nowell W R."/>
        </authorList>
    </citation>
    <scope>NUCLEOTIDE SEQUENCE</scope>
</reference>
<dbReference type="GO" id="GO:0006094">
    <property type="term" value="P:gluconeogenesis"/>
    <property type="evidence" value="ECO:0007669"/>
    <property type="project" value="TreeGrafter"/>
</dbReference>